<accession>A0A031JD68</accession>
<keyword evidence="3" id="KW-0472">Membrane</keyword>
<keyword evidence="3" id="KW-0812">Transmembrane</keyword>
<keyword evidence="1" id="KW-0175">Coiled coil</keyword>
<dbReference type="Gene3D" id="2.30.320.10">
    <property type="entry name" value="YwqG-like"/>
    <property type="match status" value="1"/>
</dbReference>
<sequence length="527" mass="57451">MKKLIAALAAFALPALLAAWLALAPLGGQYASLDPLAERVIGMQGRNAAVFALLMAGIGLAVLAALAVRGKPAERLTYQPQVAPQQFGRRRRKLTAEPDPAEEESPEEDALPFEEPATEEPADEPEAPALSPQPTVASAPVVLVRKQRERRRDWFGDASWLGGLPRLGNAEWPRDEAGTPLPFAAQIDLSELAAARPDMPLPRSGSLAFFLGAGAVVAVPEGIHDFTDPPTDLPPAYDEGGLPFPTRHTRLTRWFFPFWPVSPVALDPTGPQSDAALAVRLGAALRDHTFYAAGVGAPVEALWWHAVIHLSDRLHEALDEAPRLLSRRRDEMARQNAEIARLRTDAAAIPYALEDAQEIAEQIEGEYALLQDQCAALPAMVAALDQFIAGREPMKRLTAEELAVVGDILAELHERYGEVVQAHLPGTLADLATISLRTMVSGPPETLAAVPDAVLSRINREYRMPPVHHHRMLDAETDGSEVLLLQLGYDDLMEWAWEETGAWRFRIGAQALLTRDWQAATLAFETD</sequence>
<evidence type="ECO:0000256" key="1">
    <source>
        <dbReference type="SAM" id="Coils"/>
    </source>
</evidence>
<name>A0A031JD68_9SPHN</name>
<feature type="coiled-coil region" evidence="1">
    <location>
        <begin position="325"/>
        <end position="373"/>
    </location>
</feature>
<dbReference type="AlphaFoldDB" id="A0A031JD68"/>
<dbReference type="EMBL" id="JFYZ01000062">
    <property type="protein sequence ID" value="EZP71168.1"/>
    <property type="molecule type" value="Genomic_DNA"/>
</dbReference>
<dbReference type="SUPFAM" id="SSF103032">
    <property type="entry name" value="Hypothetical protein YwqG"/>
    <property type="match status" value="1"/>
</dbReference>
<dbReference type="eggNOG" id="COG3878">
    <property type="taxonomic scope" value="Bacteria"/>
</dbReference>
<evidence type="ECO:0000313" key="4">
    <source>
        <dbReference type="EMBL" id="EZP71168.1"/>
    </source>
</evidence>
<dbReference type="InterPro" id="IPR015315">
    <property type="entry name" value="DUF1963"/>
</dbReference>
<evidence type="ECO:0008006" key="6">
    <source>
        <dbReference type="Google" id="ProtNLM"/>
    </source>
</evidence>
<dbReference type="Proteomes" id="UP000024329">
    <property type="component" value="Unassembled WGS sequence"/>
</dbReference>
<organism evidence="4 5">
    <name type="scientific">Novosphingobium resinovorum</name>
    <dbReference type="NCBI Taxonomy" id="158500"/>
    <lineage>
        <taxon>Bacteria</taxon>
        <taxon>Pseudomonadati</taxon>
        <taxon>Pseudomonadota</taxon>
        <taxon>Alphaproteobacteria</taxon>
        <taxon>Sphingomonadales</taxon>
        <taxon>Sphingomonadaceae</taxon>
        <taxon>Novosphingobium</taxon>
    </lineage>
</organism>
<dbReference type="PATRIC" id="fig|158500.4.peg.5349"/>
<protein>
    <recommendedName>
        <fullName evidence="6">DUF1963 domain-containing protein</fullName>
    </recommendedName>
</protein>
<dbReference type="InterPro" id="IPR035948">
    <property type="entry name" value="YwqG-like_sf"/>
</dbReference>
<evidence type="ECO:0000313" key="5">
    <source>
        <dbReference type="Proteomes" id="UP000024329"/>
    </source>
</evidence>
<feature type="region of interest" description="Disordered" evidence="2">
    <location>
        <begin position="87"/>
        <end position="136"/>
    </location>
</feature>
<reference evidence="4 5" key="1">
    <citation type="submission" date="2014-03" db="EMBL/GenBank/DDBJ databases">
        <title>Whole genome sequence of Novosphingobium resinovorum KF1.</title>
        <authorList>
            <person name="Gan H.M."/>
            <person name="Gan H.Y."/>
            <person name="Chew T.H."/>
            <person name="Savka M.A."/>
        </authorList>
    </citation>
    <scope>NUCLEOTIDE SEQUENCE [LARGE SCALE GENOMIC DNA]</scope>
    <source>
        <strain evidence="4 5">KF1</strain>
    </source>
</reference>
<keyword evidence="3" id="KW-1133">Transmembrane helix</keyword>
<dbReference type="RefSeq" id="WP_008830672.1">
    <property type="nucleotide sequence ID" value="NZ_JFYZ01000062.1"/>
</dbReference>
<gene>
    <name evidence="4" type="ORF">BV97_05273</name>
</gene>
<comment type="caution">
    <text evidence="4">The sequence shown here is derived from an EMBL/GenBank/DDBJ whole genome shotgun (WGS) entry which is preliminary data.</text>
</comment>
<evidence type="ECO:0000256" key="2">
    <source>
        <dbReference type="SAM" id="MobiDB-lite"/>
    </source>
</evidence>
<proteinExistence type="predicted"/>
<feature type="transmembrane region" description="Helical" evidence="3">
    <location>
        <begin position="49"/>
        <end position="68"/>
    </location>
</feature>
<feature type="compositionally biased region" description="Acidic residues" evidence="2">
    <location>
        <begin position="99"/>
        <end position="126"/>
    </location>
</feature>
<dbReference type="Pfam" id="PF09234">
    <property type="entry name" value="DUF1963"/>
    <property type="match status" value="1"/>
</dbReference>
<evidence type="ECO:0000256" key="3">
    <source>
        <dbReference type="SAM" id="Phobius"/>
    </source>
</evidence>